<organism evidence="2 3">
    <name type="scientific">Leptotrombidium deliense</name>
    <dbReference type="NCBI Taxonomy" id="299467"/>
    <lineage>
        <taxon>Eukaryota</taxon>
        <taxon>Metazoa</taxon>
        <taxon>Ecdysozoa</taxon>
        <taxon>Arthropoda</taxon>
        <taxon>Chelicerata</taxon>
        <taxon>Arachnida</taxon>
        <taxon>Acari</taxon>
        <taxon>Acariformes</taxon>
        <taxon>Trombidiformes</taxon>
        <taxon>Prostigmata</taxon>
        <taxon>Anystina</taxon>
        <taxon>Parasitengona</taxon>
        <taxon>Trombiculoidea</taxon>
        <taxon>Trombiculidae</taxon>
        <taxon>Leptotrombidium</taxon>
    </lineage>
</organism>
<reference evidence="2 3" key="1">
    <citation type="journal article" date="2018" name="Gigascience">
        <title>Genomes of trombidid mites reveal novel predicted allergens and laterally-transferred genes associated with secondary metabolism.</title>
        <authorList>
            <person name="Dong X."/>
            <person name="Chaisiri K."/>
            <person name="Xia D."/>
            <person name="Armstrong S.D."/>
            <person name="Fang Y."/>
            <person name="Donnelly M.J."/>
            <person name="Kadowaki T."/>
            <person name="McGarry J.W."/>
            <person name="Darby A.C."/>
            <person name="Makepeace B.L."/>
        </authorList>
    </citation>
    <scope>NUCLEOTIDE SEQUENCE [LARGE SCALE GENOMIC DNA]</scope>
    <source>
        <strain evidence="2">UoL-UT</strain>
    </source>
</reference>
<evidence type="ECO:0000313" key="2">
    <source>
        <dbReference type="EMBL" id="RWS01205.1"/>
    </source>
</evidence>
<name>A0A443QDV8_9ACAR</name>
<dbReference type="STRING" id="299467.A0A443QDV8"/>
<sequence>MNEEMVSLKKNKTWTLVEKPKNRNVINCRWVFRTKENSDGSVNRFKARLVAKGFTQKPGVDYNETFSPVVKMNSIRVILALAASKDMEITHFDVKTAFLHGELKEELYMKQPEGFDDQSGRVCKLLKSVYGLKQAPRQWNKKFTSFLLKFGLRKSEADSC</sequence>
<dbReference type="VEuPathDB" id="VectorBase:LDEU014411"/>
<dbReference type="SUPFAM" id="SSF56672">
    <property type="entry name" value="DNA/RNA polymerases"/>
    <property type="match status" value="1"/>
</dbReference>
<proteinExistence type="predicted"/>
<comment type="caution">
    <text evidence="2">The sequence shown here is derived from an EMBL/GenBank/DDBJ whole genome shotgun (WGS) entry which is preliminary data.</text>
</comment>
<dbReference type="AlphaFoldDB" id="A0A443QDV8"/>
<dbReference type="EMBL" id="NCKV01058068">
    <property type="protein sequence ID" value="RWS01205.1"/>
    <property type="molecule type" value="Genomic_DNA"/>
</dbReference>
<dbReference type="OrthoDB" id="6437187at2759"/>
<evidence type="ECO:0000313" key="3">
    <source>
        <dbReference type="Proteomes" id="UP000288716"/>
    </source>
</evidence>
<dbReference type="InterPro" id="IPR043502">
    <property type="entry name" value="DNA/RNA_pol_sf"/>
</dbReference>
<dbReference type="Pfam" id="PF07727">
    <property type="entry name" value="RVT_2"/>
    <property type="match status" value="1"/>
</dbReference>
<dbReference type="GO" id="GO:0071897">
    <property type="term" value="P:DNA biosynthetic process"/>
    <property type="evidence" value="ECO:0007669"/>
    <property type="project" value="UniProtKB-ARBA"/>
</dbReference>
<keyword evidence="3" id="KW-1185">Reference proteome</keyword>
<feature type="non-terminal residue" evidence="2">
    <location>
        <position position="160"/>
    </location>
</feature>
<dbReference type="PANTHER" id="PTHR43383">
    <property type="entry name" value="NODULIN 6"/>
    <property type="match status" value="1"/>
</dbReference>
<dbReference type="Proteomes" id="UP000288716">
    <property type="component" value="Unassembled WGS sequence"/>
</dbReference>
<protein>
    <submittedName>
        <fullName evidence="2">Retrovirus-related pol polyprotein from transposon tnt 1-94-like protein</fullName>
    </submittedName>
</protein>
<accession>A0A443QDV8</accession>
<dbReference type="PANTHER" id="PTHR43383:SF2">
    <property type="entry name" value="AMIDOHYDROLASE 2 FAMILY PROTEIN"/>
    <property type="match status" value="1"/>
</dbReference>
<gene>
    <name evidence="2" type="ORF">B4U80_08059</name>
</gene>
<dbReference type="InterPro" id="IPR013103">
    <property type="entry name" value="RVT_2"/>
</dbReference>
<feature type="domain" description="Reverse transcriptase Ty1/copia-type" evidence="1">
    <location>
        <begin position="11"/>
        <end position="158"/>
    </location>
</feature>
<evidence type="ECO:0000259" key="1">
    <source>
        <dbReference type="Pfam" id="PF07727"/>
    </source>
</evidence>